<organism evidence="2 3">
    <name type="scientific">Pseudoneobacillus rhizosphaerae</name>
    <dbReference type="NCBI Taxonomy" id="2880968"/>
    <lineage>
        <taxon>Bacteria</taxon>
        <taxon>Bacillati</taxon>
        <taxon>Bacillota</taxon>
        <taxon>Bacilli</taxon>
        <taxon>Bacillales</taxon>
        <taxon>Bacillaceae</taxon>
        <taxon>Pseudoneobacillus</taxon>
    </lineage>
</organism>
<gene>
    <name evidence="2" type="ORF">NEOCIP111885_03209</name>
</gene>
<dbReference type="RefSeq" id="WP_230497698.1">
    <property type="nucleotide sequence ID" value="NZ_CAKJTG010000019.1"/>
</dbReference>
<keyword evidence="1" id="KW-0732">Signal</keyword>
<comment type="caution">
    <text evidence="2">The sequence shown here is derived from an EMBL/GenBank/DDBJ whole genome shotgun (WGS) entry which is preliminary data.</text>
</comment>
<dbReference type="EMBL" id="CAKJTG010000019">
    <property type="protein sequence ID" value="CAG9609467.1"/>
    <property type="molecule type" value="Genomic_DNA"/>
</dbReference>
<dbReference type="AlphaFoldDB" id="A0A9C7LBH8"/>
<feature type="chain" id="PRO_5039160512" evidence="1">
    <location>
        <begin position="19"/>
        <end position="165"/>
    </location>
</feature>
<evidence type="ECO:0000313" key="2">
    <source>
        <dbReference type="EMBL" id="CAG9609467.1"/>
    </source>
</evidence>
<name>A0A9C7LBH8_9BACI</name>
<dbReference type="PROSITE" id="PS51257">
    <property type="entry name" value="PROKAR_LIPOPROTEIN"/>
    <property type="match status" value="1"/>
</dbReference>
<keyword evidence="3" id="KW-1185">Reference proteome</keyword>
<feature type="signal peptide" evidence="1">
    <location>
        <begin position="1"/>
        <end position="18"/>
    </location>
</feature>
<reference evidence="2" key="1">
    <citation type="submission" date="2021-10" db="EMBL/GenBank/DDBJ databases">
        <authorList>
            <person name="Criscuolo A."/>
        </authorList>
    </citation>
    <scope>NUCLEOTIDE SEQUENCE</scope>
    <source>
        <strain evidence="2">CIP111885</strain>
    </source>
</reference>
<evidence type="ECO:0000313" key="3">
    <source>
        <dbReference type="Proteomes" id="UP000789845"/>
    </source>
</evidence>
<proteinExistence type="predicted"/>
<protein>
    <submittedName>
        <fullName evidence="2">Uncharacterized protein</fullName>
    </submittedName>
</protein>
<evidence type="ECO:0000256" key="1">
    <source>
        <dbReference type="SAM" id="SignalP"/>
    </source>
</evidence>
<dbReference type="Proteomes" id="UP000789845">
    <property type="component" value="Unassembled WGS sequence"/>
</dbReference>
<accession>A0A9C7LBH8</accession>
<sequence>MKKTLLLILLLMSFFSLVGCRNEEEKIIQQEIEAFVKEYKSTLYSVDDPLNPPSSLEVSKNARHYLAKNEFETLMANRIFELASNTAKALNKQIVLEDVVLEKVTFNDDGGAWDCDITLKVKLYDQQSSEIIEKKGQLSIMRNSNEALMVVRDWEERIKVDGELL</sequence>